<evidence type="ECO:0000313" key="2">
    <source>
        <dbReference type="EMBL" id="GFN80561.1"/>
    </source>
</evidence>
<evidence type="ECO:0000313" key="3">
    <source>
        <dbReference type="Proteomes" id="UP000735302"/>
    </source>
</evidence>
<accession>A0AAV3YDM5</accession>
<feature type="signal peptide" evidence="1">
    <location>
        <begin position="1"/>
        <end position="20"/>
    </location>
</feature>
<dbReference type="EMBL" id="BLXT01000825">
    <property type="protein sequence ID" value="GFN80561.1"/>
    <property type="molecule type" value="Genomic_DNA"/>
</dbReference>
<sequence>MATSAVSFLLILPLITPIWGSANVTQNIFKFKILTGVVVESGSIQIQKVKREEMSLVLCATYCNNACGMFAVNNVESECITYSDRAYEVGLITTGPVNWKLGYRTDYDTVSTNEWTLVFRAQKKIGFSVFDAWNRTGEYDDHPIQHSFPLECLQVAFIEFNGTGSDRDSWFTQERILNSTWSPGLNNESSLPDMGVAGYYVEGSAARRFNIYGPRVTCGLEWLYTTVLDHLDDICDHDWDIDPVSFPNFLYSTTNGRAAVKGAIYPLVDLADVLAVWVKFET</sequence>
<keyword evidence="3" id="KW-1185">Reference proteome</keyword>
<dbReference type="Proteomes" id="UP000735302">
    <property type="component" value="Unassembled WGS sequence"/>
</dbReference>
<gene>
    <name evidence="2" type="ORF">PoB_000706700</name>
</gene>
<feature type="chain" id="PRO_5043360320" evidence="1">
    <location>
        <begin position="21"/>
        <end position="282"/>
    </location>
</feature>
<dbReference type="AlphaFoldDB" id="A0AAV3YDM5"/>
<keyword evidence="1" id="KW-0732">Signal</keyword>
<name>A0AAV3YDM5_9GAST</name>
<reference evidence="2 3" key="1">
    <citation type="journal article" date="2021" name="Elife">
        <title>Chloroplast acquisition without the gene transfer in kleptoplastic sea slugs, Plakobranchus ocellatus.</title>
        <authorList>
            <person name="Maeda T."/>
            <person name="Takahashi S."/>
            <person name="Yoshida T."/>
            <person name="Shimamura S."/>
            <person name="Takaki Y."/>
            <person name="Nagai Y."/>
            <person name="Toyoda A."/>
            <person name="Suzuki Y."/>
            <person name="Arimoto A."/>
            <person name="Ishii H."/>
            <person name="Satoh N."/>
            <person name="Nishiyama T."/>
            <person name="Hasebe M."/>
            <person name="Maruyama T."/>
            <person name="Minagawa J."/>
            <person name="Obokata J."/>
            <person name="Shigenobu S."/>
        </authorList>
    </citation>
    <scope>NUCLEOTIDE SEQUENCE [LARGE SCALE GENOMIC DNA]</scope>
</reference>
<proteinExistence type="predicted"/>
<comment type="caution">
    <text evidence="2">The sequence shown here is derived from an EMBL/GenBank/DDBJ whole genome shotgun (WGS) entry which is preliminary data.</text>
</comment>
<evidence type="ECO:0000256" key="1">
    <source>
        <dbReference type="SAM" id="SignalP"/>
    </source>
</evidence>
<organism evidence="2 3">
    <name type="scientific">Plakobranchus ocellatus</name>
    <dbReference type="NCBI Taxonomy" id="259542"/>
    <lineage>
        <taxon>Eukaryota</taxon>
        <taxon>Metazoa</taxon>
        <taxon>Spiralia</taxon>
        <taxon>Lophotrochozoa</taxon>
        <taxon>Mollusca</taxon>
        <taxon>Gastropoda</taxon>
        <taxon>Heterobranchia</taxon>
        <taxon>Euthyneura</taxon>
        <taxon>Panpulmonata</taxon>
        <taxon>Sacoglossa</taxon>
        <taxon>Placobranchoidea</taxon>
        <taxon>Plakobranchidae</taxon>
        <taxon>Plakobranchus</taxon>
    </lineage>
</organism>
<protein>
    <submittedName>
        <fullName evidence="2">Uncharacterized protein</fullName>
    </submittedName>
</protein>